<dbReference type="SMART" id="SM00448">
    <property type="entry name" value="REC"/>
    <property type="match status" value="1"/>
</dbReference>
<dbReference type="NCBIfam" id="TIGR01557">
    <property type="entry name" value="myb_SHAQKYF"/>
    <property type="match status" value="1"/>
</dbReference>
<dbReference type="GO" id="GO:0003700">
    <property type="term" value="F:DNA-binding transcription factor activity"/>
    <property type="evidence" value="ECO:0007669"/>
    <property type="project" value="InterPro"/>
</dbReference>
<feature type="domain" description="HTH myb-type" evidence="9">
    <location>
        <begin position="283"/>
        <end position="342"/>
    </location>
</feature>
<evidence type="ECO:0000313" key="11">
    <source>
        <dbReference type="Proteomes" id="UP001151287"/>
    </source>
</evidence>
<evidence type="ECO:0000256" key="3">
    <source>
        <dbReference type="ARBA" id="ARBA00023125"/>
    </source>
</evidence>
<dbReference type="PANTHER" id="PTHR31312">
    <property type="entry name" value="TRANSCRIPTION ACTIVATOR GLK1"/>
    <property type="match status" value="1"/>
</dbReference>
<organism evidence="10 11">
    <name type="scientific">Rhynchospora breviuscula</name>
    <dbReference type="NCBI Taxonomy" id="2022672"/>
    <lineage>
        <taxon>Eukaryota</taxon>
        <taxon>Viridiplantae</taxon>
        <taxon>Streptophyta</taxon>
        <taxon>Embryophyta</taxon>
        <taxon>Tracheophyta</taxon>
        <taxon>Spermatophyta</taxon>
        <taxon>Magnoliopsida</taxon>
        <taxon>Liliopsida</taxon>
        <taxon>Poales</taxon>
        <taxon>Cyperaceae</taxon>
        <taxon>Cyperoideae</taxon>
        <taxon>Rhynchosporeae</taxon>
        <taxon>Rhynchospora</taxon>
    </lineage>
</organism>
<evidence type="ECO:0000256" key="7">
    <source>
        <dbReference type="SAM" id="MobiDB-lite"/>
    </source>
</evidence>
<dbReference type="PROSITE" id="PS50110">
    <property type="entry name" value="RESPONSE_REGULATORY"/>
    <property type="match status" value="1"/>
</dbReference>
<evidence type="ECO:0000256" key="5">
    <source>
        <dbReference type="ARBA" id="ARBA00023242"/>
    </source>
</evidence>
<evidence type="ECO:0000256" key="1">
    <source>
        <dbReference type="ARBA" id="ARBA00004123"/>
    </source>
</evidence>
<dbReference type="PROSITE" id="PS51294">
    <property type="entry name" value="HTH_MYB"/>
    <property type="match status" value="1"/>
</dbReference>
<dbReference type="Pfam" id="PF00249">
    <property type="entry name" value="Myb_DNA-binding"/>
    <property type="match status" value="1"/>
</dbReference>
<keyword evidence="3" id="KW-0238">DNA-binding</keyword>
<comment type="caution">
    <text evidence="10">The sequence shown here is derived from an EMBL/GenBank/DDBJ whole genome shotgun (WGS) entry which is preliminary data.</text>
</comment>
<sequence>MVCFQEIREDHEFQLWKDFPKGLRVLLLCNDADSSSQTQTKLEQMEYIVSWYDNFDEGQKAISEKSELFHVAILEVTTDNCQHSFKLLETARDLPVIVISSDSSLSTMMKCIALGAAEFLQKPLSEDKLRNIWQHVIHKAFNSRGECNNTLSTLKPIKEMVVSLLHLNQEEKVERSEHEIHEKLTSPSTPQLESKLRLSSNNEESEERNNKFSDKNCNDLVLAPSKNDNEEVKELTKHEEEVNSIEISKSDACSSAKEGHGNVRLTGSKMKKNGSSSQATKDNKKKSKVDWTPDLHKRFVKAVEQLGIDQAIPSKILDLMKVEGLTRHNIASHLQKYRMHRRHILPKKEERWNTPQDTCARSYMQRPILAPYPPFQQYYPVPPFAPWYHHHQSYYYRPFQPWHVPAVQETWPWKSYPPVHADTWGCPVFPPYTRNHIPSPMPSPTSTCNKYGTEDGSNYFSLDEEVIDKVVKEAMAEPWAPLPLGLTPPSTESVLSELHRLGIHTVPVLPTASRSNHSPRDY</sequence>
<gene>
    <name evidence="10" type="ORF">LUZ63_011376</name>
</gene>
<keyword evidence="11" id="KW-1185">Reference proteome</keyword>
<feature type="region of interest" description="Disordered" evidence="7">
    <location>
        <begin position="173"/>
        <end position="231"/>
    </location>
</feature>
<dbReference type="InterPro" id="IPR009057">
    <property type="entry name" value="Homeodomain-like_sf"/>
</dbReference>
<evidence type="ECO:0000256" key="6">
    <source>
        <dbReference type="PROSITE-ProRule" id="PRU00169"/>
    </source>
</evidence>
<feature type="domain" description="Response regulatory" evidence="8">
    <location>
        <begin position="24"/>
        <end position="137"/>
    </location>
</feature>
<dbReference type="SUPFAM" id="SSF46689">
    <property type="entry name" value="Homeodomain-like"/>
    <property type="match status" value="1"/>
</dbReference>
<dbReference type="Gene3D" id="3.40.50.2300">
    <property type="match status" value="1"/>
</dbReference>
<dbReference type="GO" id="GO:0005634">
    <property type="term" value="C:nucleus"/>
    <property type="evidence" value="ECO:0007669"/>
    <property type="project" value="UniProtKB-SubCell"/>
</dbReference>
<dbReference type="FunFam" id="1.10.10.60:FF:000007">
    <property type="entry name" value="Two-component response regulator"/>
    <property type="match status" value="1"/>
</dbReference>
<dbReference type="PANTHER" id="PTHR31312:SF4">
    <property type="entry name" value="TWO-COMPONENT RESPONSE REGULATOR-LIKE APRR2"/>
    <property type="match status" value="1"/>
</dbReference>
<dbReference type="InterPro" id="IPR006447">
    <property type="entry name" value="Myb_dom_plants"/>
</dbReference>
<dbReference type="GO" id="GO:0000976">
    <property type="term" value="F:transcription cis-regulatory region binding"/>
    <property type="evidence" value="ECO:0007669"/>
    <property type="project" value="TreeGrafter"/>
</dbReference>
<dbReference type="InterPro" id="IPR044825">
    <property type="entry name" value="GLK1/2-like"/>
</dbReference>
<evidence type="ECO:0000259" key="9">
    <source>
        <dbReference type="PROSITE" id="PS51294"/>
    </source>
</evidence>
<dbReference type="EMBL" id="JAMQYH010000003">
    <property type="protein sequence ID" value="KAJ1694678.1"/>
    <property type="molecule type" value="Genomic_DNA"/>
</dbReference>
<proteinExistence type="predicted"/>
<dbReference type="AlphaFoldDB" id="A0A9Q0HQX9"/>
<protein>
    <recommendedName>
        <fullName evidence="12">Two-component response regulator-like APRR2</fullName>
    </recommendedName>
</protein>
<dbReference type="OrthoDB" id="1907052at2759"/>
<dbReference type="InterPro" id="IPR001005">
    <property type="entry name" value="SANT/Myb"/>
</dbReference>
<feature type="compositionally biased region" description="Basic and acidic residues" evidence="7">
    <location>
        <begin position="173"/>
        <end position="184"/>
    </location>
</feature>
<keyword evidence="2" id="KW-0805">Transcription regulation</keyword>
<accession>A0A9Q0HQX9</accession>
<name>A0A9Q0HQX9_9POAL</name>
<dbReference type="Gene3D" id="1.10.10.60">
    <property type="entry name" value="Homeodomain-like"/>
    <property type="match status" value="1"/>
</dbReference>
<evidence type="ECO:0000256" key="2">
    <source>
        <dbReference type="ARBA" id="ARBA00023015"/>
    </source>
</evidence>
<dbReference type="InterPro" id="IPR011006">
    <property type="entry name" value="CheY-like_superfamily"/>
</dbReference>
<evidence type="ECO:0000256" key="4">
    <source>
        <dbReference type="ARBA" id="ARBA00023163"/>
    </source>
</evidence>
<comment type="caution">
    <text evidence="6">Lacks conserved residue(s) required for the propagation of feature annotation.</text>
</comment>
<dbReference type="SUPFAM" id="SSF52172">
    <property type="entry name" value="CheY-like"/>
    <property type="match status" value="1"/>
</dbReference>
<dbReference type="GO" id="GO:0045893">
    <property type="term" value="P:positive regulation of DNA-templated transcription"/>
    <property type="evidence" value="ECO:0007669"/>
    <property type="project" value="InterPro"/>
</dbReference>
<evidence type="ECO:0000313" key="10">
    <source>
        <dbReference type="EMBL" id="KAJ1694678.1"/>
    </source>
</evidence>
<dbReference type="InterPro" id="IPR001789">
    <property type="entry name" value="Sig_transdc_resp-reg_receiver"/>
</dbReference>
<comment type="subcellular location">
    <subcellularLocation>
        <location evidence="1">Nucleus</location>
    </subcellularLocation>
</comment>
<dbReference type="Proteomes" id="UP001151287">
    <property type="component" value="Unassembled WGS sequence"/>
</dbReference>
<reference evidence="10" key="1">
    <citation type="journal article" date="2022" name="Cell">
        <title>Repeat-based holocentromeres influence genome architecture and karyotype evolution.</title>
        <authorList>
            <person name="Hofstatter P.G."/>
            <person name="Thangavel G."/>
            <person name="Lux T."/>
            <person name="Neumann P."/>
            <person name="Vondrak T."/>
            <person name="Novak P."/>
            <person name="Zhang M."/>
            <person name="Costa L."/>
            <person name="Castellani M."/>
            <person name="Scott A."/>
            <person name="Toegelov H."/>
            <person name="Fuchs J."/>
            <person name="Mata-Sucre Y."/>
            <person name="Dias Y."/>
            <person name="Vanzela A.L.L."/>
            <person name="Huettel B."/>
            <person name="Almeida C.C.S."/>
            <person name="Simkova H."/>
            <person name="Souza G."/>
            <person name="Pedrosa-Harand A."/>
            <person name="Macas J."/>
            <person name="Mayer K.F.X."/>
            <person name="Houben A."/>
            <person name="Marques A."/>
        </authorList>
    </citation>
    <scope>NUCLEOTIDE SEQUENCE</scope>
    <source>
        <strain evidence="10">RhyBre1mFocal</strain>
    </source>
</reference>
<evidence type="ECO:0008006" key="12">
    <source>
        <dbReference type="Google" id="ProtNLM"/>
    </source>
</evidence>
<dbReference type="Pfam" id="PF00072">
    <property type="entry name" value="Response_reg"/>
    <property type="match status" value="1"/>
</dbReference>
<dbReference type="GO" id="GO:0000160">
    <property type="term" value="P:phosphorelay signal transduction system"/>
    <property type="evidence" value="ECO:0007669"/>
    <property type="project" value="InterPro"/>
</dbReference>
<evidence type="ECO:0000259" key="8">
    <source>
        <dbReference type="PROSITE" id="PS50110"/>
    </source>
</evidence>
<feature type="compositionally biased region" description="Basic and acidic residues" evidence="7">
    <location>
        <begin position="207"/>
        <end position="217"/>
    </location>
</feature>
<keyword evidence="5" id="KW-0539">Nucleus</keyword>
<feature type="region of interest" description="Disordered" evidence="7">
    <location>
        <begin position="246"/>
        <end position="289"/>
    </location>
</feature>
<dbReference type="InterPro" id="IPR017930">
    <property type="entry name" value="Myb_dom"/>
</dbReference>
<keyword evidence="4" id="KW-0804">Transcription</keyword>